<feature type="transmembrane region" description="Helical" evidence="6">
    <location>
        <begin position="213"/>
        <end position="233"/>
    </location>
</feature>
<protein>
    <recommendedName>
        <fullName evidence="7">Globin-sensor domain-containing protein</fullName>
    </recommendedName>
</protein>
<keyword evidence="5 6" id="KW-0472">Membrane</keyword>
<dbReference type="Pfam" id="PF06146">
    <property type="entry name" value="PsiE"/>
    <property type="match status" value="1"/>
</dbReference>
<name>A0A3B1BAL2_9ZZZZ</name>
<dbReference type="InterPro" id="IPR020948">
    <property type="entry name" value="P_starv_induced_PsiE-like"/>
</dbReference>
<evidence type="ECO:0000256" key="4">
    <source>
        <dbReference type="ARBA" id="ARBA00022989"/>
    </source>
</evidence>
<evidence type="ECO:0000313" key="8">
    <source>
        <dbReference type="EMBL" id="VAX08468.1"/>
    </source>
</evidence>
<dbReference type="Gene3D" id="1.10.490.10">
    <property type="entry name" value="Globins"/>
    <property type="match status" value="1"/>
</dbReference>
<evidence type="ECO:0000256" key="3">
    <source>
        <dbReference type="ARBA" id="ARBA00022692"/>
    </source>
</evidence>
<feature type="transmembrane region" description="Helical" evidence="6">
    <location>
        <begin position="245"/>
        <end position="263"/>
    </location>
</feature>
<accession>A0A3B1BAL2</accession>
<dbReference type="AlphaFoldDB" id="A0A3B1BAL2"/>
<evidence type="ECO:0000256" key="5">
    <source>
        <dbReference type="ARBA" id="ARBA00023136"/>
    </source>
</evidence>
<evidence type="ECO:0000259" key="7">
    <source>
        <dbReference type="Pfam" id="PF11563"/>
    </source>
</evidence>
<feature type="domain" description="Globin-sensor" evidence="7">
    <location>
        <begin position="9"/>
        <end position="155"/>
    </location>
</feature>
<evidence type="ECO:0000256" key="2">
    <source>
        <dbReference type="ARBA" id="ARBA00022475"/>
    </source>
</evidence>
<feature type="transmembrane region" description="Helical" evidence="6">
    <location>
        <begin position="275"/>
        <end position="292"/>
    </location>
</feature>
<dbReference type="SUPFAM" id="SSF46458">
    <property type="entry name" value="Globin-like"/>
    <property type="match status" value="1"/>
</dbReference>
<evidence type="ECO:0000256" key="1">
    <source>
        <dbReference type="ARBA" id="ARBA00004651"/>
    </source>
</evidence>
<dbReference type="Pfam" id="PF11563">
    <property type="entry name" value="Protoglobin"/>
    <property type="match status" value="1"/>
</dbReference>
<evidence type="ECO:0000256" key="6">
    <source>
        <dbReference type="SAM" id="Phobius"/>
    </source>
</evidence>
<dbReference type="InterPro" id="IPR044398">
    <property type="entry name" value="Globin-sensor_dom"/>
</dbReference>
<dbReference type="EMBL" id="UOFX01000036">
    <property type="protein sequence ID" value="VAX08468.1"/>
    <property type="molecule type" value="Genomic_DNA"/>
</dbReference>
<keyword evidence="3 6" id="KW-0812">Transmembrane</keyword>
<organism evidence="8">
    <name type="scientific">hydrothermal vent metagenome</name>
    <dbReference type="NCBI Taxonomy" id="652676"/>
    <lineage>
        <taxon>unclassified sequences</taxon>
        <taxon>metagenomes</taxon>
        <taxon>ecological metagenomes</taxon>
    </lineage>
</organism>
<proteinExistence type="predicted"/>
<dbReference type="GO" id="GO:0020037">
    <property type="term" value="F:heme binding"/>
    <property type="evidence" value="ECO:0007669"/>
    <property type="project" value="InterPro"/>
</dbReference>
<reference evidence="8" key="1">
    <citation type="submission" date="2018-06" db="EMBL/GenBank/DDBJ databases">
        <authorList>
            <person name="Zhirakovskaya E."/>
        </authorList>
    </citation>
    <scope>NUCLEOTIDE SEQUENCE</scope>
</reference>
<dbReference type="GO" id="GO:0019825">
    <property type="term" value="F:oxygen binding"/>
    <property type="evidence" value="ECO:0007669"/>
    <property type="project" value="InterPro"/>
</dbReference>
<gene>
    <name evidence="8" type="ORF">MNBD_GAMMA26-2131</name>
</gene>
<sequence>MAEENKQRYIKHYGLTDWDENILIKMAPLMEGHKDDFIEAFYQHTKQYKSGAKYLKNEQVIQKHQQALKVWFVKLFDVFNDDYLHYLEGIGYAHVKVGLPSHYVNSSISFVRNYCTNLINSEVSNCSERGDMLAALSKMLDINLDVLTASYIREEVNHFFISKKTEGKLISFAKRFSYGLNLLLVFGLVFLGVMVLALFTVDVIEIFKGDLEKGVLATLGALLMLWVVIELVDTEVKHLQGAKRFAIKVFVGVALVAVIRKLLITSLKSDVMEAQWFLIVALGVLGMVYWLMSQLEQSKNQ</sequence>
<feature type="transmembrane region" description="Helical" evidence="6">
    <location>
        <begin position="178"/>
        <end position="201"/>
    </location>
</feature>
<keyword evidence="2" id="KW-1003">Cell membrane</keyword>
<dbReference type="GO" id="GO:0005886">
    <property type="term" value="C:plasma membrane"/>
    <property type="evidence" value="ECO:0007669"/>
    <property type="project" value="UniProtKB-SubCell"/>
</dbReference>
<dbReference type="InterPro" id="IPR012292">
    <property type="entry name" value="Globin/Proto"/>
</dbReference>
<dbReference type="InterPro" id="IPR009050">
    <property type="entry name" value="Globin-like_sf"/>
</dbReference>
<comment type="subcellular location">
    <subcellularLocation>
        <location evidence="1">Cell membrane</location>
        <topology evidence="1">Multi-pass membrane protein</topology>
    </subcellularLocation>
</comment>
<keyword evidence="4 6" id="KW-1133">Transmembrane helix</keyword>